<dbReference type="EMBL" id="VEPZ02000824">
    <property type="protein sequence ID" value="KAE8717442.1"/>
    <property type="molecule type" value="Genomic_DNA"/>
</dbReference>
<keyword evidence="1" id="KW-1133">Transmembrane helix</keyword>
<dbReference type="PANTHER" id="PTHR47723">
    <property type="entry name" value="OS05G0353850 PROTEIN"/>
    <property type="match status" value="1"/>
</dbReference>
<protein>
    <recommendedName>
        <fullName evidence="2">RNase H type-1 domain-containing protein</fullName>
    </recommendedName>
</protein>
<dbReference type="InterPro" id="IPR002156">
    <property type="entry name" value="RNaseH_domain"/>
</dbReference>
<dbReference type="CDD" id="cd06222">
    <property type="entry name" value="RNase_H_like"/>
    <property type="match status" value="1"/>
</dbReference>
<evidence type="ECO:0000259" key="2">
    <source>
        <dbReference type="Pfam" id="PF13456"/>
    </source>
</evidence>
<feature type="transmembrane region" description="Helical" evidence="1">
    <location>
        <begin position="12"/>
        <end position="34"/>
    </location>
</feature>
<evidence type="ECO:0000256" key="1">
    <source>
        <dbReference type="SAM" id="Phobius"/>
    </source>
</evidence>
<dbReference type="Gene3D" id="3.30.420.10">
    <property type="entry name" value="Ribonuclease H-like superfamily/Ribonuclease H"/>
    <property type="match status" value="1"/>
</dbReference>
<evidence type="ECO:0000313" key="3">
    <source>
        <dbReference type="EMBL" id="KAE8717442.1"/>
    </source>
</evidence>
<keyword evidence="4" id="KW-1185">Reference proteome</keyword>
<reference evidence="3" key="1">
    <citation type="submission" date="2019-09" db="EMBL/GenBank/DDBJ databases">
        <title>Draft genome information of white flower Hibiscus syriacus.</title>
        <authorList>
            <person name="Kim Y.-M."/>
        </authorList>
    </citation>
    <scope>NUCLEOTIDE SEQUENCE [LARGE SCALE GENOMIC DNA]</scope>
    <source>
        <strain evidence="3">YM2019G1</strain>
    </source>
</reference>
<dbReference type="Proteomes" id="UP000436088">
    <property type="component" value="Unassembled WGS sequence"/>
</dbReference>
<accession>A0A6A3BQS3</accession>
<dbReference type="InterPro" id="IPR053151">
    <property type="entry name" value="RNase_H-like"/>
</dbReference>
<dbReference type="AlphaFoldDB" id="A0A6A3BQS3"/>
<sequence length="282" mass="31366">MKVGAAFVTTSLNLPYMLCVTVILWLVSLPWGGFSSVQFHAPSNGNLLFSCYQQMPLHRFSLLLVLLWSVWYRRNTFLHEGRMISAWRVVMSSRSLCSAFLASKGITDASFMPQLTHSERWHKPRVQEITINVDRFFPINFGTPAVGLIARDHHGMVLAAHAIPLNCPCDAATVECQAITQGIHLALEFSHSATRIESDASTVVQQLLSSQGDPSVTALHLAEARQLLPIHRHVTLHPIRRSANNAAHSLPQFALTLCSPSYYVYDYPPCLSNVLITDVIHG</sequence>
<keyword evidence="1" id="KW-0472">Membrane</keyword>
<name>A0A6A3BQS3_HIBSY</name>
<evidence type="ECO:0000313" key="4">
    <source>
        <dbReference type="Proteomes" id="UP000436088"/>
    </source>
</evidence>
<proteinExistence type="predicted"/>
<feature type="transmembrane region" description="Helical" evidence="1">
    <location>
        <begin position="54"/>
        <end position="72"/>
    </location>
</feature>
<organism evidence="3 4">
    <name type="scientific">Hibiscus syriacus</name>
    <name type="common">Rose of Sharon</name>
    <dbReference type="NCBI Taxonomy" id="106335"/>
    <lineage>
        <taxon>Eukaryota</taxon>
        <taxon>Viridiplantae</taxon>
        <taxon>Streptophyta</taxon>
        <taxon>Embryophyta</taxon>
        <taxon>Tracheophyta</taxon>
        <taxon>Spermatophyta</taxon>
        <taxon>Magnoliopsida</taxon>
        <taxon>eudicotyledons</taxon>
        <taxon>Gunneridae</taxon>
        <taxon>Pentapetalae</taxon>
        <taxon>rosids</taxon>
        <taxon>malvids</taxon>
        <taxon>Malvales</taxon>
        <taxon>Malvaceae</taxon>
        <taxon>Malvoideae</taxon>
        <taxon>Hibiscus</taxon>
    </lineage>
</organism>
<dbReference type="InterPro" id="IPR036397">
    <property type="entry name" value="RNaseH_sf"/>
</dbReference>
<dbReference type="GO" id="GO:0003676">
    <property type="term" value="F:nucleic acid binding"/>
    <property type="evidence" value="ECO:0007669"/>
    <property type="project" value="InterPro"/>
</dbReference>
<gene>
    <name evidence="3" type="ORF">F3Y22_tig00110045pilonHSYRG00067</name>
</gene>
<dbReference type="GO" id="GO:0004523">
    <property type="term" value="F:RNA-DNA hybrid ribonuclease activity"/>
    <property type="evidence" value="ECO:0007669"/>
    <property type="project" value="InterPro"/>
</dbReference>
<feature type="domain" description="RNase H type-1" evidence="2">
    <location>
        <begin position="145"/>
        <end position="252"/>
    </location>
</feature>
<dbReference type="PANTHER" id="PTHR47723:SF4">
    <property type="entry name" value="PENTATRICOPEPTIDE REPEAT-CONTAINING-LIKE PROTEIN"/>
    <property type="match status" value="1"/>
</dbReference>
<dbReference type="Pfam" id="PF13456">
    <property type="entry name" value="RVT_3"/>
    <property type="match status" value="1"/>
</dbReference>
<dbReference type="InterPro" id="IPR044730">
    <property type="entry name" value="RNase_H-like_dom_plant"/>
</dbReference>
<keyword evidence="1" id="KW-0812">Transmembrane</keyword>
<comment type="caution">
    <text evidence="3">The sequence shown here is derived from an EMBL/GenBank/DDBJ whole genome shotgun (WGS) entry which is preliminary data.</text>
</comment>